<comment type="similarity">
    <text evidence="1">Belongs to the myoviridae tail sheath protein family.</text>
</comment>
<keyword evidence="5" id="KW-1185">Reference proteome</keyword>
<protein>
    <recommendedName>
        <fullName evidence="3">Tail sheath protein C-terminal domain-containing protein</fullName>
    </recommendedName>
</protein>
<feature type="compositionally biased region" description="Basic and acidic residues" evidence="2">
    <location>
        <begin position="225"/>
        <end position="235"/>
    </location>
</feature>
<dbReference type="AlphaFoldDB" id="A0A4R1J9T0"/>
<dbReference type="Gene3D" id="3.40.50.11780">
    <property type="match status" value="2"/>
</dbReference>
<dbReference type="InterPro" id="IPR020287">
    <property type="entry name" value="Tail_sheath_C"/>
</dbReference>
<accession>A0A4R1J9T0</accession>
<evidence type="ECO:0000313" key="5">
    <source>
        <dbReference type="Proteomes" id="UP000295565"/>
    </source>
</evidence>
<feature type="region of interest" description="Disordered" evidence="2">
    <location>
        <begin position="217"/>
        <end position="238"/>
    </location>
</feature>
<name>A0A4R1J9T0_9GAMM</name>
<dbReference type="OrthoDB" id="9767864at2"/>
<organism evidence="4 5">
    <name type="scientific">Celerinatantimonas diazotrophica</name>
    <dbReference type="NCBI Taxonomy" id="412034"/>
    <lineage>
        <taxon>Bacteria</taxon>
        <taxon>Pseudomonadati</taxon>
        <taxon>Pseudomonadota</taxon>
        <taxon>Gammaproteobacteria</taxon>
        <taxon>Celerinatantimonadaceae</taxon>
        <taxon>Celerinatantimonas</taxon>
    </lineage>
</organism>
<evidence type="ECO:0000259" key="3">
    <source>
        <dbReference type="Pfam" id="PF17482"/>
    </source>
</evidence>
<dbReference type="Proteomes" id="UP000295565">
    <property type="component" value="Unassembled WGS sequence"/>
</dbReference>
<dbReference type="PANTHER" id="PTHR35861">
    <property type="match status" value="1"/>
</dbReference>
<feature type="domain" description="Tail sheath protein C-terminal" evidence="3">
    <location>
        <begin position="440"/>
        <end position="542"/>
    </location>
</feature>
<proteinExistence type="inferred from homology"/>
<evidence type="ECO:0000256" key="1">
    <source>
        <dbReference type="ARBA" id="ARBA00008005"/>
    </source>
</evidence>
<reference evidence="4 5" key="1">
    <citation type="submission" date="2019-03" db="EMBL/GenBank/DDBJ databases">
        <title>Genomic Encyclopedia of Type Strains, Phase IV (KMG-IV): sequencing the most valuable type-strain genomes for metagenomic binning, comparative biology and taxonomic classification.</title>
        <authorList>
            <person name="Goeker M."/>
        </authorList>
    </citation>
    <scope>NUCLEOTIDE SEQUENCE [LARGE SCALE GENOMIC DNA]</scope>
    <source>
        <strain evidence="4 5">DSM 18577</strain>
    </source>
</reference>
<dbReference type="PANTHER" id="PTHR35861:SF1">
    <property type="entry name" value="PHAGE TAIL SHEATH PROTEIN"/>
    <property type="match status" value="1"/>
</dbReference>
<dbReference type="Pfam" id="PF17482">
    <property type="entry name" value="Phage_sheath_1C"/>
    <property type="match status" value="1"/>
</dbReference>
<gene>
    <name evidence="4" type="ORF">EV690_2384</name>
</gene>
<evidence type="ECO:0000256" key="2">
    <source>
        <dbReference type="SAM" id="MobiDB-lite"/>
    </source>
</evidence>
<sequence length="550" mass="58974">MATQRTAPGVYIVEQQQSPMITGVGTSTAGFVGWAANQQYVNESKLITNFTEFTQAYSEVTTQDSKQVTTTFTSKSCLAYSVYSFFQRGGTQCYIVNINGAAQQNNPPAKSLPAVTFPAKGAGQLIFTAKKAGSGNITVEVSAPSNTGPGLFNVKVTGASKSPVTYQNVGISKGQLPPDSNSTTNGLTVTEFHNDDVTLAVVGSTKEVTPSAYGSQIIENSTPLPHKDTGSKSDDTFSNPDMDSSLLIGDETKGTGLHAFDVIEDVNLILIPDLCLLAQDKQASAYSQVVNYCTQRGDCFFIGDIPAQSSGYQDAINFVKGNDSKPPAPTLLNELGFAAFYYPWIQVNNPEVAYPAKPPLYIPPSGAVAGAFAATDASRGVFKSAAGTTDGKLPSALQEQVKVTQTQLGLLNQNCVNDIRTLTGKGVCIWGAVTNAGEASEWKYIAVRRLFIYVEQSIRQSSAWIVFEPNTPKLWGTITRNITVFLTSLWQEGALFGATAQDAFFIKVDEENNPPEERRKGNLTIEIGLAPVFPAEFIIIKIGQKVLPAE</sequence>
<evidence type="ECO:0000313" key="4">
    <source>
        <dbReference type="EMBL" id="TCK47362.1"/>
    </source>
</evidence>
<dbReference type="RefSeq" id="WP_131913184.1">
    <property type="nucleotide sequence ID" value="NZ_OU594967.1"/>
</dbReference>
<comment type="caution">
    <text evidence="4">The sequence shown here is derived from an EMBL/GenBank/DDBJ whole genome shotgun (WGS) entry which is preliminary data.</text>
</comment>
<dbReference type="EMBL" id="SMGD01000014">
    <property type="protein sequence ID" value="TCK47362.1"/>
    <property type="molecule type" value="Genomic_DNA"/>
</dbReference>
<dbReference type="InterPro" id="IPR052042">
    <property type="entry name" value="Tail_sheath_structural"/>
</dbReference>